<dbReference type="EMBL" id="ML994062">
    <property type="protein sequence ID" value="KAF2199679.1"/>
    <property type="molecule type" value="Genomic_DNA"/>
</dbReference>
<feature type="compositionally biased region" description="Polar residues" evidence="1">
    <location>
        <begin position="499"/>
        <end position="512"/>
    </location>
</feature>
<evidence type="ECO:0000313" key="5">
    <source>
        <dbReference type="Proteomes" id="UP000799536"/>
    </source>
</evidence>
<evidence type="ECO:0000256" key="2">
    <source>
        <dbReference type="SAM" id="Phobius"/>
    </source>
</evidence>
<feature type="signal peptide" evidence="3">
    <location>
        <begin position="1"/>
        <end position="21"/>
    </location>
</feature>
<feature type="compositionally biased region" description="Polar residues" evidence="1">
    <location>
        <begin position="682"/>
        <end position="694"/>
    </location>
</feature>
<keyword evidence="2" id="KW-0812">Transmembrane</keyword>
<name>A0A9P4JK00_9PLEO</name>
<comment type="caution">
    <text evidence="4">The sequence shown here is derived from an EMBL/GenBank/DDBJ whole genome shotgun (WGS) entry which is preliminary data.</text>
</comment>
<dbReference type="Proteomes" id="UP000799536">
    <property type="component" value="Unassembled WGS sequence"/>
</dbReference>
<sequence>MILSPIKRLCILLPTIISALPQASTPVSLPASLQQTVPACAQPCLRASLFNQFPIACTAQADLGCLCSLYSTGGETLGEVALGCIYASCSTVDSGAASAYNVCLGQIDAVQPTQTALTVTASSLAMSKLTATPKAPTTLRSTPAITTSSESSATTFMAIIASTSQSSSTTLPSTEPSVNASVAEAASPRTMKPAQIAGLSVAAAATFILAIGLMVLSVFLRRRREKRVAEMVSNEKRPQNWTRKPYSMRFSKRFQAQPRQSTYKRISPSHTGLDRTRQWASVGLTSVSQTNRDSNFGSLNHAVHSVPVNLRFDSRNSGMARPVFPPSEGGAKASPNAPVPLDRIGLAISELPDNNVPIIHAPKPPERTQPRQSRPKSLARRRESTFGRDSVLTQDTVFEEDVPPERRRSSKLLPIPPVPIPPIRTFQPSRMPLTTNHLPQPKQTYLNRPSGPQQPALSLNIPVRHSGPQPKPIQPQETELRRAPRMHAPEGKPMLDLGQSRSIASSTESPELSNEGYIPDYYFSSPATPPAPNVSRAQRAKQSQRVVNNEPKAASNTASRATSSRSGTASVRDSVSSQTSFETADPNDPTPEDENDEKQLSYSRLSPLAESPISSLRYPKVPRASNQLVPRSPRSPHNRSSDGSPKRVLGSPSLLVKRRGEQQAHALENQLRMKAFRQRVRSTSNVEHWQPQQDEPSHRNTRSQSGLWPPTSPLMYGEDAVQPLHIRDKPTTPGIEALKSPAWVPKLTPTRQGDDLFLSVTYAKPGK</sequence>
<feature type="compositionally biased region" description="Basic and acidic residues" evidence="1">
    <location>
        <begin position="478"/>
        <end position="490"/>
    </location>
</feature>
<evidence type="ECO:0000256" key="3">
    <source>
        <dbReference type="SAM" id="SignalP"/>
    </source>
</evidence>
<reference evidence="4" key="1">
    <citation type="journal article" date="2020" name="Stud. Mycol.">
        <title>101 Dothideomycetes genomes: a test case for predicting lifestyles and emergence of pathogens.</title>
        <authorList>
            <person name="Haridas S."/>
            <person name="Albert R."/>
            <person name="Binder M."/>
            <person name="Bloem J."/>
            <person name="Labutti K."/>
            <person name="Salamov A."/>
            <person name="Andreopoulos B."/>
            <person name="Baker S."/>
            <person name="Barry K."/>
            <person name="Bills G."/>
            <person name="Bluhm B."/>
            <person name="Cannon C."/>
            <person name="Castanera R."/>
            <person name="Culley D."/>
            <person name="Daum C."/>
            <person name="Ezra D."/>
            <person name="Gonzalez J."/>
            <person name="Henrissat B."/>
            <person name="Kuo A."/>
            <person name="Liang C."/>
            <person name="Lipzen A."/>
            <person name="Lutzoni F."/>
            <person name="Magnuson J."/>
            <person name="Mondo S."/>
            <person name="Nolan M."/>
            <person name="Ohm R."/>
            <person name="Pangilinan J."/>
            <person name="Park H.-J."/>
            <person name="Ramirez L."/>
            <person name="Alfaro M."/>
            <person name="Sun H."/>
            <person name="Tritt A."/>
            <person name="Yoshinaga Y."/>
            <person name="Zwiers L.-H."/>
            <person name="Turgeon B."/>
            <person name="Goodwin S."/>
            <person name="Spatafora J."/>
            <person name="Crous P."/>
            <person name="Grigoriev I."/>
        </authorList>
    </citation>
    <scope>NUCLEOTIDE SEQUENCE</scope>
    <source>
        <strain evidence="4">ATCC 74209</strain>
    </source>
</reference>
<keyword evidence="5" id="KW-1185">Reference proteome</keyword>
<keyword evidence="2" id="KW-0472">Membrane</keyword>
<feature type="region of interest" description="Disordered" evidence="1">
    <location>
        <begin position="354"/>
        <end position="653"/>
    </location>
</feature>
<keyword evidence="3" id="KW-0732">Signal</keyword>
<feature type="transmembrane region" description="Helical" evidence="2">
    <location>
        <begin position="196"/>
        <end position="220"/>
    </location>
</feature>
<proteinExistence type="predicted"/>
<protein>
    <recommendedName>
        <fullName evidence="6">Extracellular membrane protein CFEM domain-containing protein</fullName>
    </recommendedName>
</protein>
<feature type="region of interest" description="Disordered" evidence="1">
    <location>
        <begin position="682"/>
        <end position="716"/>
    </location>
</feature>
<feature type="compositionally biased region" description="Polar residues" evidence="1">
    <location>
        <begin position="426"/>
        <end position="457"/>
    </location>
</feature>
<dbReference type="OrthoDB" id="3946741at2759"/>
<evidence type="ECO:0000313" key="4">
    <source>
        <dbReference type="EMBL" id="KAF2199679.1"/>
    </source>
</evidence>
<feature type="compositionally biased region" description="Low complexity" evidence="1">
    <location>
        <begin position="553"/>
        <end position="572"/>
    </location>
</feature>
<gene>
    <name evidence="4" type="ORF">GQ43DRAFT_107465</name>
</gene>
<keyword evidence="2" id="KW-1133">Transmembrane helix</keyword>
<organism evidence="4 5">
    <name type="scientific">Delitschia confertaspora ATCC 74209</name>
    <dbReference type="NCBI Taxonomy" id="1513339"/>
    <lineage>
        <taxon>Eukaryota</taxon>
        <taxon>Fungi</taxon>
        <taxon>Dikarya</taxon>
        <taxon>Ascomycota</taxon>
        <taxon>Pezizomycotina</taxon>
        <taxon>Dothideomycetes</taxon>
        <taxon>Pleosporomycetidae</taxon>
        <taxon>Pleosporales</taxon>
        <taxon>Delitschiaceae</taxon>
        <taxon>Delitschia</taxon>
    </lineage>
</organism>
<feature type="chain" id="PRO_5040446683" description="Extracellular membrane protein CFEM domain-containing protein" evidence="3">
    <location>
        <begin position="22"/>
        <end position="767"/>
    </location>
</feature>
<evidence type="ECO:0008006" key="6">
    <source>
        <dbReference type="Google" id="ProtNLM"/>
    </source>
</evidence>
<evidence type="ECO:0000256" key="1">
    <source>
        <dbReference type="SAM" id="MobiDB-lite"/>
    </source>
</evidence>
<accession>A0A9P4JK00</accession>
<dbReference type="AlphaFoldDB" id="A0A9P4JK00"/>